<reference evidence="2" key="1">
    <citation type="journal article" date="2020" name="New Phytol.">
        <title>Comparative genomics reveals dynamic genome evolution in host specialist ectomycorrhizal fungi.</title>
        <authorList>
            <person name="Lofgren L.A."/>
            <person name="Nguyen N.H."/>
            <person name="Vilgalys R."/>
            <person name="Ruytinx J."/>
            <person name="Liao H.L."/>
            <person name="Branco S."/>
            <person name="Kuo A."/>
            <person name="LaButti K."/>
            <person name="Lipzen A."/>
            <person name="Andreopoulos W."/>
            <person name="Pangilinan J."/>
            <person name="Riley R."/>
            <person name="Hundley H."/>
            <person name="Na H."/>
            <person name="Barry K."/>
            <person name="Grigoriev I.V."/>
            <person name="Stajich J.E."/>
            <person name="Kennedy P.G."/>
        </authorList>
    </citation>
    <scope>NUCLEOTIDE SEQUENCE</scope>
    <source>
        <strain evidence="2">MN1</strain>
    </source>
</reference>
<name>A0A9P7EKY5_9AGAM</name>
<gene>
    <name evidence="2" type="ORF">BJ212DRAFT_695444</name>
</gene>
<dbReference type="RefSeq" id="XP_041197705.1">
    <property type="nucleotide sequence ID" value="XM_041343839.1"/>
</dbReference>
<feature type="region of interest" description="Disordered" evidence="1">
    <location>
        <begin position="576"/>
        <end position="616"/>
    </location>
</feature>
<dbReference type="OrthoDB" id="3255541at2759"/>
<evidence type="ECO:0008006" key="4">
    <source>
        <dbReference type="Google" id="ProtNLM"/>
    </source>
</evidence>
<evidence type="ECO:0000313" key="3">
    <source>
        <dbReference type="Proteomes" id="UP000807769"/>
    </source>
</evidence>
<dbReference type="InterPro" id="IPR032675">
    <property type="entry name" value="LRR_dom_sf"/>
</dbReference>
<dbReference type="AlphaFoldDB" id="A0A9P7EKY5"/>
<comment type="caution">
    <text evidence="2">The sequence shown here is derived from an EMBL/GenBank/DDBJ whole genome shotgun (WGS) entry which is preliminary data.</text>
</comment>
<dbReference type="Proteomes" id="UP000807769">
    <property type="component" value="Unassembled WGS sequence"/>
</dbReference>
<sequence>MEAESAECQRAHNSSSVASFLSASTRCIMIAELRWKIFDLVAPPNMPVSTVRRLPEFEWGMDSKLTFMRQSLLTLALTCKSFTGPALDLLWRHLGGLEPLIKCLPRSLWKQDEKKLEFQRTMTLGDWSIFCKYNYRVHSLVNQCQGSFMNDEMICGTEIWHALTCPPFSLPLLPNLTSLTWTQTSGETFQYIRLFITPQLTMLNIHARSFTFKTFDPSEHPILSSIPKSCPSVSDFSLVIGSGRSIQPRDTSTILQCWSHLTSVRTGTVSEAGILHLSSLPSLQVLKFQLPPTPISAATRKLLQQPVFCALQELDITCKRLVILEAFLEQLTVAPKLLSFTITHGVDSARALPASISRIANGCAHSSLQQVQFNITNQPIDRDALIEAEAFRPLFAFHNLRKLDFKADEHCIVQMDDAALLEMGKAWPLLEELYITRYCHSSHQVTPDAFVSLLQHCPRLVSIAVTVDWSTIDAYAIPPGVPSQGFFHKTLSRAFFGGSRIDHPINIAVFISAIAPNVNTIEAWDPEIHGDDDYLAYSPAWNLVVDLIKTFPFVRNQGKMMMLNELMKMHEIRMATARPRSRETENEEVAVGGDIDEGGEAFEEDSGSEGHSVHMH</sequence>
<protein>
    <recommendedName>
        <fullName evidence="4">F-box domain-containing protein</fullName>
    </recommendedName>
</protein>
<proteinExistence type="predicted"/>
<feature type="compositionally biased region" description="Acidic residues" evidence="1">
    <location>
        <begin position="594"/>
        <end position="607"/>
    </location>
</feature>
<evidence type="ECO:0000256" key="1">
    <source>
        <dbReference type="SAM" id="MobiDB-lite"/>
    </source>
</evidence>
<accession>A0A9P7EKY5</accession>
<dbReference type="EMBL" id="JABBWG010000004">
    <property type="protein sequence ID" value="KAG1823645.1"/>
    <property type="molecule type" value="Genomic_DNA"/>
</dbReference>
<organism evidence="2 3">
    <name type="scientific">Suillus subaureus</name>
    <dbReference type="NCBI Taxonomy" id="48587"/>
    <lineage>
        <taxon>Eukaryota</taxon>
        <taxon>Fungi</taxon>
        <taxon>Dikarya</taxon>
        <taxon>Basidiomycota</taxon>
        <taxon>Agaricomycotina</taxon>
        <taxon>Agaricomycetes</taxon>
        <taxon>Agaricomycetidae</taxon>
        <taxon>Boletales</taxon>
        <taxon>Suillineae</taxon>
        <taxon>Suillaceae</taxon>
        <taxon>Suillus</taxon>
    </lineage>
</organism>
<evidence type="ECO:0000313" key="2">
    <source>
        <dbReference type="EMBL" id="KAG1823645.1"/>
    </source>
</evidence>
<keyword evidence="3" id="KW-1185">Reference proteome</keyword>
<dbReference type="GeneID" id="64637855"/>
<dbReference type="Gene3D" id="3.80.10.10">
    <property type="entry name" value="Ribonuclease Inhibitor"/>
    <property type="match status" value="1"/>
</dbReference>